<evidence type="ECO:0000313" key="1">
    <source>
        <dbReference type="EMBL" id="CAG8461216.1"/>
    </source>
</evidence>
<proteinExistence type="predicted"/>
<dbReference type="Proteomes" id="UP000789860">
    <property type="component" value="Unassembled WGS sequence"/>
</dbReference>
<dbReference type="EMBL" id="CAJVPM010001181">
    <property type="protein sequence ID" value="CAG8461216.1"/>
    <property type="molecule type" value="Genomic_DNA"/>
</dbReference>
<sequence length="64" mass="7640">MSIIHKYFSRKYNKRNIETSSHQDQYNPNQNLILLNNQTSIEEYEPSQLSELTDSTSKYMKNLI</sequence>
<comment type="caution">
    <text evidence="1">The sequence shown here is derived from an EMBL/GenBank/DDBJ whole genome shotgun (WGS) entry which is preliminary data.</text>
</comment>
<evidence type="ECO:0000313" key="2">
    <source>
        <dbReference type="Proteomes" id="UP000789860"/>
    </source>
</evidence>
<keyword evidence="2" id="KW-1185">Reference proteome</keyword>
<organism evidence="1 2">
    <name type="scientific">Scutellospora calospora</name>
    <dbReference type="NCBI Taxonomy" id="85575"/>
    <lineage>
        <taxon>Eukaryota</taxon>
        <taxon>Fungi</taxon>
        <taxon>Fungi incertae sedis</taxon>
        <taxon>Mucoromycota</taxon>
        <taxon>Glomeromycotina</taxon>
        <taxon>Glomeromycetes</taxon>
        <taxon>Diversisporales</taxon>
        <taxon>Gigasporaceae</taxon>
        <taxon>Scutellospora</taxon>
    </lineage>
</organism>
<name>A0ACA9KAB8_9GLOM</name>
<protein>
    <submittedName>
        <fullName evidence="1">2953_t:CDS:1</fullName>
    </submittedName>
</protein>
<accession>A0ACA9KAB8</accession>
<gene>
    <name evidence="1" type="ORF">SCALOS_LOCUS1622</name>
</gene>
<reference evidence="1" key="1">
    <citation type="submission" date="2021-06" db="EMBL/GenBank/DDBJ databases">
        <authorList>
            <person name="Kallberg Y."/>
            <person name="Tangrot J."/>
            <person name="Rosling A."/>
        </authorList>
    </citation>
    <scope>NUCLEOTIDE SEQUENCE</scope>
    <source>
        <strain evidence="1">AU212A</strain>
    </source>
</reference>